<dbReference type="Proteomes" id="UP001177023">
    <property type="component" value="Unassembled WGS sequence"/>
</dbReference>
<proteinExistence type="predicted"/>
<accession>A0AA36G4B2</accession>
<dbReference type="AlphaFoldDB" id="A0AA36G4B2"/>
<name>A0AA36G4B2_9BILA</name>
<protein>
    <submittedName>
        <fullName evidence="2">Uncharacterized protein</fullName>
    </submittedName>
</protein>
<feature type="non-terminal residue" evidence="2">
    <location>
        <position position="1"/>
    </location>
</feature>
<feature type="compositionally biased region" description="Polar residues" evidence="1">
    <location>
        <begin position="38"/>
        <end position="56"/>
    </location>
</feature>
<evidence type="ECO:0000313" key="2">
    <source>
        <dbReference type="EMBL" id="CAJ0575354.1"/>
    </source>
</evidence>
<gene>
    <name evidence="2" type="ORF">MSPICULIGERA_LOCUS13665</name>
</gene>
<feature type="region of interest" description="Disordered" evidence="1">
    <location>
        <begin position="16"/>
        <end position="56"/>
    </location>
</feature>
<evidence type="ECO:0000313" key="3">
    <source>
        <dbReference type="Proteomes" id="UP001177023"/>
    </source>
</evidence>
<organism evidence="2 3">
    <name type="scientific">Mesorhabditis spiculigera</name>
    <dbReference type="NCBI Taxonomy" id="96644"/>
    <lineage>
        <taxon>Eukaryota</taxon>
        <taxon>Metazoa</taxon>
        <taxon>Ecdysozoa</taxon>
        <taxon>Nematoda</taxon>
        <taxon>Chromadorea</taxon>
        <taxon>Rhabditida</taxon>
        <taxon>Rhabditina</taxon>
        <taxon>Rhabditomorpha</taxon>
        <taxon>Rhabditoidea</taxon>
        <taxon>Rhabditidae</taxon>
        <taxon>Mesorhabditinae</taxon>
        <taxon>Mesorhabditis</taxon>
    </lineage>
</organism>
<comment type="caution">
    <text evidence="2">The sequence shown here is derived from an EMBL/GenBank/DDBJ whole genome shotgun (WGS) entry which is preliminary data.</text>
</comment>
<sequence length="179" mass="20127">MESMLQKLFLAHPLHHHGAGDAPVIGRNRNPSKAGYDDNNSLGRSPTYTPRKSYTPISAVEIKDPRGIRVEPEKKTKVLIDGLANHPTSQLQPEKFKPIVSSKTMDGEAKIVSFRDQDGSTRLQIEYERAGFLRLSKMPITMVAPDCARELVRSDSCIMKMFPTSFSPEEYQLTAPKWQ</sequence>
<keyword evidence="3" id="KW-1185">Reference proteome</keyword>
<evidence type="ECO:0000256" key="1">
    <source>
        <dbReference type="SAM" id="MobiDB-lite"/>
    </source>
</evidence>
<dbReference type="EMBL" id="CATQJA010002637">
    <property type="protein sequence ID" value="CAJ0575354.1"/>
    <property type="molecule type" value="Genomic_DNA"/>
</dbReference>
<reference evidence="2" key="1">
    <citation type="submission" date="2023-06" db="EMBL/GenBank/DDBJ databases">
        <authorList>
            <person name="Delattre M."/>
        </authorList>
    </citation>
    <scope>NUCLEOTIDE SEQUENCE</scope>
    <source>
        <strain evidence="2">AF72</strain>
    </source>
</reference>